<dbReference type="PROSITE" id="PS00028">
    <property type="entry name" value="ZINC_FINGER_C2H2_1"/>
    <property type="match status" value="1"/>
</dbReference>
<dbReference type="GO" id="GO:0008270">
    <property type="term" value="F:zinc ion binding"/>
    <property type="evidence" value="ECO:0007669"/>
    <property type="project" value="UniProtKB-KW"/>
</dbReference>
<evidence type="ECO:0000259" key="3">
    <source>
        <dbReference type="PROSITE" id="PS50157"/>
    </source>
</evidence>
<dbReference type="GeneID" id="123447359"/>
<feature type="region of interest" description="Disordered" evidence="2">
    <location>
        <begin position="71"/>
        <end position="111"/>
    </location>
</feature>
<reference evidence="4" key="2">
    <citation type="submission" date="2020-10" db="EMBL/GenBank/DDBJ databases">
        <authorList>
            <person name="Scholz U."/>
            <person name="Mascher M."/>
            <person name="Fiebig A."/>
        </authorList>
    </citation>
    <scope>NUCLEOTIDE SEQUENCE [LARGE SCALE GENOMIC DNA]</scope>
    <source>
        <strain evidence="4">cv. Morex</strain>
    </source>
</reference>
<dbReference type="OrthoDB" id="664128at2759"/>
<evidence type="ECO:0000256" key="1">
    <source>
        <dbReference type="PROSITE-ProRule" id="PRU00042"/>
    </source>
</evidence>
<dbReference type="Gramene" id="HORVU.MOREX.r3.4HG0411000.1">
    <property type="protein sequence ID" value="HORVU.MOREX.r3.4HG0411000.1.CDS1"/>
    <property type="gene ID" value="HORVU.MOREX.r3.4HG0411000"/>
</dbReference>
<evidence type="ECO:0000313" key="5">
    <source>
        <dbReference type="Proteomes" id="UP000011116"/>
    </source>
</evidence>
<reference evidence="5" key="1">
    <citation type="journal article" date="2012" name="Nature">
        <title>A physical, genetic and functional sequence assembly of the barley genome.</title>
        <authorList>
            <consortium name="The International Barley Genome Sequencing Consortium"/>
            <person name="Mayer K.F."/>
            <person name="Waugh R."/>
            <person name="Brown J.W."/>
            <person name="Schulman A."/>
            <person name="Langridge P."/>
            <person name="Platzer M."/>
            <person name="Fincher G.B."/>
            <person name="Muehlbauer G.J."/>
            <person name="Sato K."/>
            <person name="Close T.J."/>
            <person name="Wise R.P."/>
            <person name="Stein N."/>
        </authorList>
    </citation>
    <scope>NUCLEOTIDE SEQUENCE [LARGE SCALE GENOMIC DNA]</scope>
    <source>
        <strain evidence="5">cv. Morex</strain>
    </source>
</reference>
<dbReference type="InterPro" id="IPR013087">
    <property type="entry name" value="Znf_C2H2_type"/>
</dbReference>
<dbReference type="InterPro" id="IPR045320">
    <property type="entry name" value="JAGGED/SL1-like"/>
</dbReference>
<dbReference type="KEGG" id="hvg:123447359"/>
<reference evidence="4" key="3">
    <citation type="submission" date="2022-01" db="UniProtKB">
        <authorList>
            <consortium name="EnsemblPlants"/>
        </authorList>
    </citation>
    <scope>IDENTIFICATION</scope>
    <source>
        <strain evidence="4">subsp. vulgare</strain>
    </source>
</reference>
<dbReference type="Proteomes" id="UP000011116">
    <property type="component" value="Chromosome 4H"/>
</dbReference>
<keyword evidence="1" id="KW-0863">Zinc-finger</keyword>
<evidence type="ECO:0000313" key="4">
    <source>
        <dbReference type="EnsemblPlants" id="HORVU.MOREX.r3.4HG0411000.1.CDS1"/>
    </source>
</evidence>
<proteinExistence type="predicted"/>
<sequence>MEHPTGEQDELNLDLTLCTPAAPQPDEGFFLCVYCDRKFRSSQALGGHQNAHKHERSIAKRQRLIAAATRSLAAGAPAAAQEEGQTGHGGFLPADGKARRTEPQKPAAVGKACELGRTSSEYGAIERADDVDLTLRL</sequence>
<dbReference type="EnsemblPlants" id="HORVU.MOREX.r3.4HG0411000.1">
    <property type="protein sequence ID" value="HORVU.MOREX.r3.4HG0411000.1.CDS1"/>
    <property type="gene ID" value="HORVU.MOREX.r3.4HG0411000"/>
</dbReference>
<dbReference type="PROSITE" id="PS50157">
    <property type="entry name" value="ZINC_FINGER_C2H2_2"/>
    <property type="match status" value="1"/>
</dbReference>
<evidence type="ECO:0000256" key="2">
    <source>
        <dbReference type="SAM" id="MobiDB-lite"/>
    </source>
</evidence>
<name>A0A8I6XL32_HORVV</name>
<dbReference type="AlphaFoldDB" id="A0A8I6XL32"/>
<dbReference type="PANTHER" id="PTHR45730">
    <property type="entry name" value="ZINC FINGER PROTEIN JAGGED"/>
    <property type="match status" value="1"/>
</dbReference>
<keyword evidence="1" id="KW-0862">Zinc</keyword>
<organism evidence="4 5">
    <name type="scientific">Hordeum vulgare subsp. vulgare</name>
    <name type="common">Domesticated barley</name>
    <dbReference type="NCBI Taxonomy" id="112509"/>
    <lineage>
        <taxon>Eukaryota</taxon>
        <taxon>Viridiplantae</taxon>
        <taxon>Streptophyta</taxon>
        <taxon>Embryophyta</taxon>
        <taxon>Tracheophyta</taxon>
        <taxon>Spermatophyta</taxon>
        <taxon>Magnoliopsida</taxon>
        <taxon>Liliopsida</taxon>
        <taxon>Poales</taxon>
        <taxon>Poaceae</taxon>
        <taxon>BOP clade</taxon>
        <taxon>Pooideae</taxon>
        <taxon>Triticodae</taxon>
        <taxon>Triticeae</taxon>
        <taxon>Hordeinae</taxon>
        <taxon>Hordeum</taxon>
    </lineage>
</organism>
<dbReference type="Gene3D" id="3.30.160.60">
    <property type="entry name" value="Classic Zinc Finger"/>
    <property type="match status" value="1"/>
</dbReference>
<dbReference type="InterPro" id="IPR036236">
    <property type="entry name" value="Znf_C2H2_sf"/>
</dbReference>
<feature type="compositionally biased region" description="Low complexity" evidence="2">
    <location>
        <begin position="71"/>
        <end position="80"/>
    </location>
</feature>
<protein>
    <recommendedName>
        <fullName evidence="3">C2H2-type domain-containing protein</fullName>
    </recommendedName>
</protein>
<dbReference type="RefSeq" id="XP_044979893.1">
    <property type="nucleotide sequence ID" value="XM_045123958.1"/>
</dbReference>
<accession>A0A8I6XL32</accession>
<dbReference type="GO" id="GO:0003700">
    <property type="term" value="F:DNA-binding transcription factor activity"/>
    <property type="evidence" value="ECO:0007669"/>
    <property type="project" value="InterPro"/>
</dbReference>
<dbReference type="SUPFAM" id="SSF57667">
    <property type="entry name" value="beta-beta-alpha zinc fingers"/>
    <property type="match status" value="1"/>
</dbReference>
<keyword evidence="5" id="KW-1185">Reference proteome</keyword>
<dbReference type="PANTHER" id="PTHR45730:SF132">
    <property type="entry name" value="C2H2-TYPE DOMAIN-CONTAINING PROTEIN"/>
    <property type="match status" value="1"/>
</dbReference>
<feature type="domain" description="C2H2-type" evidence="3">
    <location>
        <begin position="30"/>
        <end position="57"/>
    </location>
</feature>
<keyword evidence="1" id="KW-0479">Metal-binding</keyword>
<gene>
    <name evidence="4" type="primary">LOC123447359</name>
</gene>